<dbReference type="SUPFAM" id="SSF51569">
    <property type="entry name" value="Aldolase"/>
    <property type="match status" value="1"/>
</dbReference>
<name>A0A317MXF1_9GAMM</name>
<dbReference type="GO" id="GO:0016051">
    <property type="term" value="P:carbohydrate biosynthetic process"/>
    <property type="evidence" value="ECO:0007669"/>
    <property type="project" value="InterPro"/>
</dbReference>
<gene>
    <name evidence="2" type="ORF">C7443_103232</name>
</gene>
<feature type="domain" description="PseI/NeuA/B-like" evidence="1">
    <location>
        <begin position="24"/>
        <end position="252"/>
    </location>
</feature>
<evidence type="ECO:0000313" key="3">
    <source>
        <dbReference type="Proteomes" id="UP000246569"/>
    </source>
</evidence>
<evidence type="ECO:0000259" key="1">
    <source>
        <dbReference type="Pfam" id="PF03102"/>
    </source>
</evidence>
<protein>
    <submittedName>
        <fullName evidence="2">N-acetylneuraminate synthase</fullName>
    </submittedName>
</protein>
<organism evidence="2 3">
    <name type="scientific">Plasticicumulans acidivorans</name>
    <dbReference type="NCBI Taxonomy" id="886464"/>
    <lineage>
        <taxon>Bacteria</taxon>
        <taxon>Pseudomonadati</taxon>
        <taxon>Pseudomonadota</taxon>
        <taxon>Gammaproteobacteria</taxon>
        <taxon>Candidatus Competibacteraceae</taxon>
        <taxon>Plasticicumulans</taxon>
    </lineage>
</organism>
<accession>A0A317MXF1</accession>
<keyword evidence="3" id="KW-1185">Reference proteome</keyword>
<dbReference type="GO" id="GO:0047444">
    <property type="term" value="F:N-acylneuraminate-9-phosphate synthase activity"/>
    <property type="evidence" value="ECO:0007669"/>
    <property type="project" value="TreeGrafter"/>
</dbReference>
<proteinExistence type="predicted"/>
<dbReference type="OrthoDB" id="9781701at2"/>
<dbReference type="AlphaFoldDB" id="A0A317MXF1"/>
<dbReference type="InterPro" id="IPR013132">
    <property type="entry name" value="PseI/NeuA/B-like_N"/>
</dbReference>
<dbReference type="EMBL" id="QGTJ01000003">
    <property type="protein sequence ID" value="PWV63307.1"/>
    <property type="molecule type" value="Genomic_DNA"/>
</dbReference>
<dbReference type="PANTHER" id="PTHR42966">
    <property type="entry name" value="N-ACETYLNEURAMINATE SYNTHASE"/>
    <property type="match status" value="1"/>
</dbReference>
<dbReference type="Pfam" id="PF03102">
    <property type="entry name" value="NeuB"/>
    <property type="match status" value="1"/>
</dbReference>
<dbReference type="Proteomes" id="UP000246569">
    <property type="component" value="Unassembled WGS sequence"/>
</dbReference>
<evidence type="ECO:0000313" key="2">
    <source>
        <dbReference type="EMBL" id="PWV63307.1"/>
    </source>
</evidence>
<dbReference type="RefSeq" id="WP_110017810.1">
    <property type="nucleotide sequence ID" value="NZ_QGTJ01000003.1"/>
</dbReference>
<comment type="caution">
    <text evidence="2">The sequence shown here is derived from an EMBL/GenBank/DDBJ whole genome shotgun (WGS) entry which is preliminary data.</text>
</comment>
<dbReference type="Gene3D" id="3.20.20.70">
    <property type="entry name" value="Aldolase class I"/>
    <property type="match status" value="1"/>
</dbReference>
<dbReference type="PANTHER" id="PTHR42966:SF1">
    <property type="entry name" value="SIALIC ACID SYNTHASE"/>
    <property type="match status" value="1"/>
</dbReference>
<dbReference type="InterPro" id="IPR013785">
    <property type="entry name" value="Aldolase_TIM"/>
</dbReference>
<dbReference type="InterPro" id="IPR051690">
    <property type="entry name" value="PseI-like"/>
</dbReference>
<sequence>MSARFIAEVSSNHHRDLERCLAFIDTAAAIGCAAVKFQLFRVERLFAPEILARSAAHRARADWELPVAFLPALAERCRARRVEFACTPFDLEAVGQLADHVDFYKIASYELLWDALLLACAATGKPVVLSTGMATLDEVVRAVGVLRAGGCAQPTLLHCVSGYPTPADECNLAAIATLREACGCAVGWSDHSVDAAVIARAVLRWGAELVEFHLDLDGHGEEYAAGHCWLPAAIGAQIAELARGERADGDGRKEPVRCELADRNWRADPLDGLRPLRAIRADWQPQP</sequence>
<reference evidence="2 3" key="1">
    <citation type="submission" date="2018-05" db="EMBL/GenBank/DDBJ databases">
        <title>Genomic Encyclopedia of Type Strains, Phase IV (KMG-IV): sequencing the most valuable type-strain genomes for metagenomic binning, comparative biology and taxonomic classification.</title>
        <authorList>
            <person name="Goeker M."/>
        </authorList>
    </citation>
    <scope>NUCLEOTIDE SEQUENCE [LARGE SCALE GENOMIC DNA]</scope>
    <source>
        <strain evidence="2 3">DSM 23606</strain>
    </source>
</reference>